<dbReference type="GO" id="GO:0030151">
    <property type="term" value="F:molybdenum ion binding"/>
    <property type="evidence" value="ECO:0007669"/>
    <property type="project" value="UniProtKB-UniRule"/>
</dbReference>
<dbReference type="eggNOG" id="KOG2142">
    <property type="taxonomic scope" value="Eukaryota"/>
</dbReference>
<evidence type="ECO:0000313" key="7">
    <source>
        <dbReference type="EMBL" id="CBQ73967.1"/>
    </source>
</evidence>
<dbReference type="Gene3D" id="3.40.640.10">
    <property type="entry name" value="Type I PLP-dependent aspartate aminotransferase-like (Major domain)"/>
    <property type="match status" value="1"/>
</dbReference>
<sequence>MSTLASSPSTATTTSQKALAVALLCLASPYIASALSRLNFAQRVALSVLIYLVVSSHLQHRSAKRFQVAHTRHASPSNIARPSSSTNRVLDDDRIRRTASTSSTVARRGRSGISASRSVPTDETTMAQSVAHLRNEQCPQLSDACYLDAAAAPPFPSGLVTAVAQDLTGKLLSNPHSKSPSAISTSDQIAATRLRVMREVFNIQDTHDWHLIFTSGTTASLKLVGESFDWASFAQSSSGKPGFSYLVESHTSAVGIRDLAARAGVRSTGITQDGMASGVHEGLVVLPLQCNATGKRYVDLMTRVCRSKADSTLVMVDAASYLSSSQRFDLSQLGAAETPDMVAFSFYKIFGYPTGLGGLLVKASAAPRLNRKTYFGGGTVDSILADTRWTKPRKDFEARLEDGTVNIHGILAVNAALDFYGKAFGPWDLRGGYVAGLRSNLVQAMRNMKHGNGNSVIRLYTGNDAEAEFGPNVNFNVLAANGSVVPPQEVDRLASISNIHLRMGRHCNPGFVTSQLGVTADQIKQEYADGVGCDDAGDGGVEGSSKASASLRASLCLLNTDQDVERLVGFLARFFLSSSPTCQHASAGKNAVERQFELANITVYPIKSCAGQDLAPGEKWELTRHGLKYDREWIVMNLSNGKALSQKRFPKMALIRPRIDLRARTMTIAIAGTTRTFTLDVDDECQYIDDASGLKKAEICGVDVRPRAHRSEVLRSMLSDLLGVSCTLARQATDVRRHSKLDSGSDKIPLIFSNESPFLLINSASVDQVSRWMQHDTPSLHPSSAMEDVASDSGYSSASHADKTYAPPVHAQAASFRANFLVSPATATTTEAPFAEDGFSRVVLGGNHVFGVLGECRRCQMVCVDQRTGEVRPQTLKTLAKWRRNAKGRIIFGSHLAWLPELAMGGDGEGERAQVWVGMRVVAS</sequence>
<dbReference type="PROSITE" id="PS51340">
    <property type="entry name" value="MOSC"/>
    <property type="match status" value="1"/>
</dbReference>
<feature type="active site" evidence="4">
    <location>
        <position position="507"/>
    </location>
</feature>
<evidence type="ECO:0000256" key="4">
    <source>
        <dbReference type="HAMAP-Rule" id="MF_03050"/>
    </source>
</evidence>
<dbReference type="OrthoDB" id="10264306at2759"/>
<evidence type="ECO:0000259" key="6">
    <source>
        <dbReference type="PROSITE" id="PS51340"/>
    </source>
</evidence>
<dbReference type="InterPro" id="IPR028886">
    <property type="entry name" value="MoCo_sulfurase"/>
</dbReference>
<dbReference type="SUPFAM" id="SSF141673">
    <property type="entry name" value="MOSC N-terminal domain-like"/>
    <property type="match status" value="1"/>
</dbReference>
<keyword evidence="8" id="KW-1185">Reference proteome</keyword>
<dbReference type="Gene3D" id="3.90.1150.10">
    <property type="entry name" value="Aspartate Aminotransferase, domain 1"/>
    <property type="match status" value="1"/>
</dbReference>
<evidence type="ECO:0000313" key="8">
    <source>
        <dbReference type="Proteomes" id="UP000008867"/>
    </source>
</evidence>
<keyword evidence="3 4" id="KW-0501">Molybdenum cofactor biosynthesis</keyword>
<dbReference type="GO" id="GO:0016829">
    <property type="term" value="F:lyase activity"/>
    <property type="evidence" value="ECO:0007669"/>
    <property type="project" value="UniProtKB-UniRule"/>
</dbReference>
<feature type="region of interest" description="Disordered" evidence="5">
    <location>
        <begin position="775"/>
        <end position="801"/>
    </location>
</feature>
<organism evidence="7 8">
    <name type="scientific">Sporisorium reilianum (strain SRZ2)</name>
    <name type="common">Maize head smut fungus</name>
    <dbReference type="NCBI Taxonomy" id="999809"/>
    <lineage>
        <taxon>Eukaryota</taxon>
        <taxon>Fungi</taxon>
        <taxon>Dikarya</taxon>
        <taxon>Basidiomycota</taxon>
        <taxon>Ustilaginomycotina</taxon>
        <taxon>Ustilaginomycetes</taxon>
        <taxon>Ustilaginales</taxon>
        <taxon>Ustilaginaceae</taxon>
        <taxon>Sporisorium</taxon>
    </lineage>
</organism>
<comment type="similarity">
    <text evidence="4">Belongs to the class-V pyridoxal-phosphate-dependent aminotransferase family. MOCOS subfamily.</text>
</comment>
<dbReference type="EC" id="2.8.1.9" evidence="4"/>
<keyword evidence="2 4" id="KW-0663">Pyridoxal phosphate</keyword>
<proteinExistence type="inferred from homology"/>
<dbReference type="Proteomes" id="UP000008867">
    <property type="component" value="Chromosome 9"/>
</dbReference>
<dbReference type="InterPro" id="IPR015421">
    <property type="entry name" value="PyrdxlP-dep_Trfase_major"/>
</dbReference>
<dbReference type="Pfam" id="PF03473">
    <property type="entry name" value="MOSC"/>
    <property type="match status" value="1"/>
</dbReference>
<comment type="catalytic activity">
    <reaction evidence="4">
        <text>Mo-molybdopterin + L-cysteine + AH2 = thio-Mo-molybdopterin + L-alanine + A + H2O</text>
        <dbReference type="Rhea" id="RHEA:42636"/>
        <dbReference type="ChEBI" id="CHEBI:13193"/>
        <dbReference type="ChEBI" id="CHEBI:15377"/>
        <dbReference type="ChEBI" id="CHEBI:17499"/>
        <dbReference type="ChEBI" id="CHEBI:35235"/>
        <dbReference type="ChEBI" id="CHEBI:57972"/>
        <dbReference type="ChEBI" id="CHEBI:71302"/>
        <dbReference type="ChEBI" id="CHEBI:82685"/>
        <dbReference type="EC" id="2.8.1.9"/>
    </reaction>
</comment>
<protein>
    <recommendedName>
        <fullName evidence="4">Molybdenum cofactor sulfurase</fullName>
        <shortName evidence="4">MCS</shortName>
        <shortName evidence="4">MOS</shortName>
        <shortName evidence="4">MoCo sulfurase</shortName>
        <ecNumber evidence="4">2.8.1.9</ecNumber>
    </recommendedName>
    <alternativeName>
        <fullName evidence="4">Molybdenum cofactor sulfurtransferase</fullName>
    </alternativeName>
</protein>
<dbReference type="PANTHER" id="PTHR14237">
    <property type="entry name" value="MOLYBDOPTERIN COFACTOR SULFURASE MOSC"/>
    <property type="match status" value="1"/>
</dbReference>
<dbReference type="HOGENOM" id="CLU_010913_0_0_1"/>
<comment type="cofactor">
    <cofactor evidence="4">
        <name>pyridoxal 5'-phosphate</name>
        <dbReference type="ChEBI" id="CHEBI:597326"/>
    </cofactor>
</comment>
<evidence type="ECO:0000256" key="3">
    <source>
        <dbReference type="ARBA" id="ARBA00023150"/>
    </source>
</evidence>
<dbReference type="PANTHER" id="PTHR14237:SF19">
    <property type="entry name" value="MITOCHONDRIAL AMIDOXIME REDUCING COMPONENT 1"/>
    <property type="match status" value="1"/>
</dbReference>
<dbReference type="InterPro" id="IPR000192">
    <property type="entry name" value="Aminotrans_V_dom"/>
</dbReference>
<dbReference type="InterPro" id="IPR005302">
    <property type="entry name" value="MoCF_Sase_C"/>
</dbReference>
<feature type="domain" description="MOSC" evidence="6">
    <location>
        <begin position="711"/>
        <end position="924"/>
    </location>
</feature>
<dbReference type="GO" id="GO:0008265">
    <property type="term" value="F:molybdenum cofactor sulfurtransferase activity"/>
    <property type="evidence" value="ECO:0007669"/>
    <property type="project" value="UniProtKB-UniRule"/>
</dbReference>
<comment type="function">
    <text evidence="4">Sulfurates the molybdenum cofactor. Sulfation of molybdenum is essential for xanthine dehydrogenase (XDH) and aldehyde oxidase (ADO) enzymes in which molybdenum cofactor is liganded by 1 oxygen and 1 sulfur atom in active form.</text>
</comment>
<dbReference type="Pfam" id="PF03476">
    <property type="entry name" value="MOSC_N"/>
    <property type="match status" value="1"/>
</dbReference>
<dbReference type="AlphaFoldDB" id="E7A344"/>
<gene>
    <name evidence="7" type="ORF">sr11184.2</name>
</gene>
<reference evidence="7 8" key="1">
    <citation type="journal article" date="2010" name="Science">
        <title>Pathogenicity determinants in smut fungi revealed by genome comparison.</title>
        <authorList>
            <person name="Schirawski J."/>
            <person name="Mannhaupt G."/>
            <person name="Muench K."/>
            <person name="Brefort T."/>
            <person name="Schipper K."/>
            <person name="Doehlemann G."/>
            <person name="Di Stasio M."/>
            <person name="Roessel N."/>
            <person name="Mendoza-Mendoza A."/>
            <person name="Pester D."/>
            <person name="Mueller O."/>
            <person name="Winterberg B."/>
            <person name="Meyer E."/>
            <person name="Ghareeb H."/>
            <person name="Wollenberg T."/>
            <person name="Muensterkoetter M."/>
            <person name="Wong P."/>
            <person name="Walter M."/>
            <person name="Stukenbrock E."/>
            <person name="Gueldener U."/>
            <person name="Kahmann R."/>
        </authorList>
    </citation>
    <scope>NUCLEOTIDE SEQUENCE [LARGE SCALE GENOMIC DNA]</scope>
    <source>
        <strain evidence="8">SRZ2</strain>
    </source>
</reference>
<dbReference type="InterPro" id="IPR015424">
    <property type="entry name" value="PyrdxlP-dep_Trfase"/>
</dbReference>
<dbReference type="HAMAP" id="MF_03050">
    <property type="entry name" value="MOCOS"/>
    <property type="match status" value="1"/>
</dbReference>
<evidence type="ECO:0000256" key="2">
    <source>
        <dbReference type="ARBA" id="ARBA00022898"/>
    </source>
</evidence>
<keyword evidence="1 4" id="KW-0808">Transferase</keyword>
<dbReference type="Pfam" id="PF00266">
    <property type="entry name" value="Aminotran_5"/>
    <property type="match status" value="1"/>
</dbReference>
<feature type="region of interest" description="Disordered" evidence="5">
    <location>
        <begin position="98"/>
        <end position="126"/>
    </location>
</feature>
<dbReference type="GO" id="GO:0030170">
    <property type="term" value="F:pyridoxal phosphate binding"/>
    <property type="evidence" value="ECO:0007669"/>
    <property type="project" value="UniProtKB-UniRule"/>
</dbReference>
<feature type="modified residue" description="N6-(pyridoxal phosphate)lysine" evidence="4">
    <location>
        <position position="348"/>
    </location>
</feature>
<dbReference type="GO" id="GO:0006777">
    <property type="term" value="P:Mo-molybdopterin cofactor biosynthetic process"/>
    <property type="evidence" value="ECO:0007669"/>
    <property type="project" value="UniProtKB-UniRule"/>
</dbReference>
<evidence type="ECO:0000256" key="5">
    <source>
        <dbReference type="SAM" id="MobiDB-lite"/>
    </source>
</evidence>
<dbReference type="EMBL" id="FQ311474">
    <property type="protein sequence ID" value="CBQ73967.1"/>
    <property type="molecule type" value="Genomic_DNA"/>
</dbReference>
<dbReference type="VEuPathDB" id="FungiDB:sr11184.2"/>
<dbReference type="SUPFAM" id="SSF53383">
    <property type="entry name" value="PLP-dependent transferases"/>
    <property type="match status" value="1"/>
</dbReference>
<dbReference type="InterPro" id="IPR015422">
    <property type="entry name" value="PyrdxlP-dep_Trfase_small"/>
</dbReference>
<evidence type="ECO:0000256" key="1">
    <source>
        <dbReference type="ARBA" id="ARBA00022679"/>
    </source>
</evidence>
<dbReference type="InterPro" id="IPR005303">
    <property type="entry name" value="MOCOS_middle"/>
</dbReference>
<accession>E7A344</accession>
<name>E7A344_SPORE</name>